<dbReference type="OrthoDB" id="2626093at2"/>
<dbReference type="Pfam" id="PF06889">
    <property type="entry name" value="DUF1266"/>
    <property type="match status" value="1"/>
</dbReference>
<evidence type="ECO:0000313" key="2">
    <source>
        <dbReference type="EMBL" id="TYA15436.1"/>
    </source>
</evidence>
<evidence type="ECO:0000313" key="3">
    <source>
        <dbReference type="Proteomes" id="UP000325218"/>
    </source>
</evidence>
<comment type="caution">
    <text evidence="2">The sequence shown here is derived from an EMBL/GenBank/DDBJ whole genome shotgun (WGS) entry which is preliminary data.</text>
</comment>
<dbReference type="EMBL" id="VSDO01000001">
    <property type="protein sequence ID" value="TYA15436.1"/>
    <property type="molecule type" value="Genomic_DNA"/>
</dbReference>
<sequence length="213" mass="24745">MLRQWDRLSFYDSMTYTLFNTGLSFSEGIGSYRHIQTCPSQAITDFMLLHGIKNEETFDHFLNWLHHKGYRHEFNNYARLLSALSHPARQQYMETTGEEHKNKSRLYCVRTFMDVLAPSQIAAYDYALMVALFRMGVRVKFMTRKAARSFSVQFAEVVQKMYVSWSEFHAACIAGAYFANSPADPASLTSQYSLDLLIATRHTPLIEWDHKLN</sequence>
<keyword evidence="3" id="KW-1185">Reference proteome</keyword>
<reference evidence="2 3" key="1">
    <citation type="submission" date="2019-08" db="EMBL/GenBank/DDBJ databases">
        <title>Genome sequencing of Paenibacillus faecis DSM 23593(T).</title>
        <authorList>
            <person name="Kook J.-K."/>
            <person name="Park S.-N."/>
            <person name="Lim Y.K."/>
        </authorList>
    </citation>
    <scope>NUCLEOTIDE SEQUENCE [LARGE SCALE GENOMIC DNA]</scope>
    <source>
        <strain evidence="2 3">DSM 23593</strain>
    </source>
</reference>
<feature type="domain" description="DUF1266" evidence="1">
    <location>
        <begin position="51"/>
        <end position="190"/>
    </location>
</feature>
<dbReference type="AlphaFoldDB" id="A0A5D0CZS5"/>
<name>A0A5D0CZS5_9BACL</name>
<dbReference type="InterPro" id="IPR009677">
    <property type="entry name" value="DUF1266"/>
</dbReference>
<evidence type="ECO:0000259" key="1">
    <source>
        <dbReference type="Pfam" id="PF06889"/>
    </source>
</evidence>
<gene>
    <name evidence="2" type="ORF">FRY98_07380</name>
</gene>
<accession>A0A5D0CZS5</accession>
<dbReference type="RefSeq" id="WP_148451025.1">
    <property type="nucleotide sequence ID" value="NZ_VSDO01000001.1"/>
</dbReference>
<protein>
    <submittedName>
        <fullName evidence="2">DUF1266 domain-containing protein</fullName>
    </submittedName>
</protein>
<organism evidence="2 3">
    <name type="scientific">Paenibacillus faecis</name>
    <dbReference type="NCBI Taxonomy" id="862114"/>
    <lineage>
        <taxon>Bacteria</taxon>
        <taxon>Bacillati</taxon>
        <taxon>Bacillota</taxon>
        <taxon>Bacilli</taxon>
        <taxon>Bacillales</taxon>
        <taxon>Paenibacillaceae</taxon>
        <taxon>Paenibacillus</taxon>
    </lineage>
</organism>
<dbReference type="Proteomes" id="UP000325218">
    <property type="component" value="Unassembled WGS sequence"/>
</dbReference>
<proteinExistence type="predicted"/>